<keyword evidence="2" id="KW-1185">Reference proteome</keyword>
<organism evidence="1 2">
    <name type="scientific">Pleurotus cornucopiae</name>
    <name type="common">Cornucopia mushroom</name>
    <dbReference type="NCBI Taxonomy" id="5321"/>
    <lineage>
        <taxon>Eukaryota</taxon>
        <taxon>Fungi</taxon>
        <taxon>Dikarya</taxon>
        <taxon>Basidiomycota</taxon>
        <taxon>Agaricomycotina</taxon>
        <taxon>Agaricomycetes</taxon>
        <taxon>Agaricomycetidae</taxon>
        <taxon>Agaricales</taxon>
        <taxon>Pleurotineae</taxon>
        <taxon>Pleurotaceae</taxon>
        <taxon>Pleurotus</taxon>
    </lineage>
</organism>
<reference evidence="1 2" key="1">
    <citation type="journal article" date="2021" name="Appl. Environ. Microbiol.">
        <title>Genetic linkage and physical mapping for an oyster mushroom Pleurotus cornucopiae and QTL analysis for the trait cap color.</title>
        <authorList>
            <person name="Zhang Y."/>
            <person name="Gao W."/>
            <person name="Sonnenberg A."/>
            <person name="Chen Q."/>
            <person name="Zhang J."/>
            <person name="Huang C."/>
        </authorList>
    </citation>
    <scope>NUCLEOTIDE SEQUENCE [LARGE SCALE GENOMIC DNA]</scope>
    <source>
        <strain evidence="1">CCMSSC00406</strain>
    </source>
</reference>
<gene>
    <name evidence="1" type="ORF">CCMSSC00406_0005229</name>
</gene>
<protein>
    <submittedName>
        <fullName evidence="1">Uncharacterized protein</fullName>
    </submittedName>
</protein>
<evidence type="ECO:0000313" key="2">
    <source>
        <dbReference type="Proteomes" id="UP000824881"/>
    </source>
</evidence>
<evidence type="ECO:0000313" key="1">
    <source>
        <dbReference type="EMBL" id="KAG9217859.1"/>
    </source>
</evidence>
<proteinExistence type="predicted"/>
<sequence length="457" mass="49875">MSTFSKKRKRAESVSNAGVSLQLSSHEIPESGAAVPVLVSTPGVDLPSSTSFKVYGKKRKNGGVEPGKTMVAGETPTVEFFSSFESEANTPGSRYVVALHDRTTKTLRLFTPTSDGTAVPTPVHFLKHTVKSLKSLPSSLPSVLPYLEARNTLGETFGTKKAKAQIKQRERQKVDVDAVKGVVSHIVDAIDKGAEGLTTKEEAQEVANSTRLVPPFSDTATDPADVYPLHNIIPEVEWKALGPSISPVIALGTGSRAKERQAIFPFKHSSWVNDHIGRIVQTEGRGGIEGKHGKKNLRILYYISALFLFRNIMQRGGIQGLEKEAIAEKLEGLPGVVLDGLLSRFTETTRASTKHVLTTAMLTKLHTYMFALCLRVDNYAADSTVIAKDLSLGVAQTNQLFRSLGEQFYEDCYYTELIGPYRVQTVGALRPGESEIGFTRQCQRHEESSVERSSGVP</sequence>
<accession>A0ACB7II67</accession>
<comment type="caution">
    <text evidence="1">The sequence shown here is derived from an EMBL/GenBank/DDBJ whole genome shotgun (WGS) entry which is preliminary data.</text>
</comment>
<dbReference type="Proteomes" id="UP000824881">
    <property type="component" value="Unassembled WGS sequence"/>
</dbReference>
<name>A0ACB7II67_PLECO</name>
<dbReference type="EMBL" id="WQMT02000011">
    <property type="protein sequence ID" value="KAG9217859.1"/>
    <property type="molecule type" value="Genomic_DNA"/>
</dbReference>